<dbReference type="PROSITE" id="PS51257">
    <property type="entry name" value="PROKAR_LIPOPROTEIN"/>
    <property type="match status" value="1"/>
</dbReference>
<accession>A0A8S5PWZ9</accession>
<reference evidence="1" key="1">
    <citation type="journal article" date="2021" name="Proc. Natl. Acad. Sci. U.S.A.">
        <title>A Catalog of Tens of Thousands of Viruses from Human Metagenomes Reveals Hidden Associations with Chronic Diseases.</title>
        <authorList>
            <person name="Tisza M.J."/>
            <person name="Buck C.B."/>
        </authorList>
    </citation>
    <scope>NUCLEOTIDE SEQUENCE</scope>
    <source>
        <strain evidence="1">CtPsO101</strain>
    </source>
</reference>
<name>A0A8S5PWZ9_9CAUD</name>
<proteinExistence type="predicted"/>
<sequence>MFFKSYEKQIMERYHMPPEDVIAWQNLLTGCITNEIHLSRESLMETSLRTLEQHNRIIDDCVRLVNTTTSPYVFFKRWDMLLYHCQIVNKYERFIPFKHPLPSEQYAMILHNRYDTEKLFIKRAFDSASESAEKLKTPAGRKRKIDNFFIDIESYSDEFLPESLEYIEVLKSEKNIF</sequence>
<dbReference type="EMBL" id="BK015523">
    <property type="protein sequence ID" value="DAE10973.1"/>
    <property type="molecule type" value="Genomic_DNA"/>
</dbReference>
<protein>
    <submittedName>
        <fullName evidence="1">Uncharacterized protein</fullName>
    </submittedName>
</protein>
<organism evidence="1">
    <name type="scientific">Siphoviridae sp. ctPsO101</name>
    <dbReference type="NCBI Taxonomy" id="2825487"/>
    <lineage>
        <taxon>Viruses</taxon>
        <taxon>Duplodnaviria</taxon>
        <taxon>Heunggongvirae</taxon>
        <taxon>Uroviricota</taxon>
        <taxon>Caudoviricetes</taxon>
    </lineage>
</organism>
<evidence type="ECO:0000313" key="1">
    <source>
        <dbReference type="EMBL" id="DAE10973.1"/>
    </source>
</evidence>